<dbReference type="InterPro" id="IPR033655">
    <property type="entry name" value="TGS_RelA/SpoT"/>
</dbReference>
<dbReference type="Gene3D" id="1.10.3210.10">
    <property type="entry name" value="Hypothetical protein af1432"/>
    <property type="match status" value="1"/>
</dbReference>
<dbReference type="InterPro" id="IPR004095">
    <property type="entry name" value="TGS"/>
</dbReference>
<evidence type="ECO:0000256" key="4">
    <source>
        <dbReference type="ARBA" id="ARBA00032407"/>
    </source>
</evidence>
<evidence type="ECO:0000313" key="9">
    <source>
        <dbReference type="EMBL" id="SJM95739.1"/>
    </source>
</evidence>
<dbReference type="InterPro" id="IPR004811">
    <property type="entry name" value="RelA/Spo_fam"/>
</dbReference>
<organism evidence="9 10">
    <name type="scientific">Crenothrix polyspora</name>
    <dbReference type="NCBI Taxonomy" id="360316"/>
    <lineage>
        <taxon>Bacteria</taxon>
        <taxon>Pseudomonadati</taxon>
        <taxon>Pseudomonadota</taxon>
        <taxon>Gammaproteobacteria</taxon>
        <taxon>Methylococcales</taxon>
        <taxon>Crenotrichaceae</taxon>
        <taxon>Crenothrix</taxon>
    </lineage>
</organism>
<evidence type="ECO:0000256" key="5">
    <source>
        <dbReference type="ARBA" id="ARBA00033308"/>
    </source>
</evidence>
<dbReference type="GO" id="GO:0016301">
    <property type="term" value="F:kinase activity"/>
    <property type="evidence" value="ECO:0007669"/>
    <property type="project" value="UniProtKB-KW"/>
</dbReference>
<dbReference type="FunFam" id="3.30.460.10:FF:000001">
    <property type="entry name" value="GTP pyrophosphokinase RelA"/>
    <property type="match status" value="1"/>
</dbReference>
<dbReference type="Proteomes" id="UP000195667">
    <property type="component" value="Unassembled WGS sequence"/>
</dbReference>
<keyword evidence="9" id="KW-0808">Transferase</keyword>
<dbReference type="PROSITE" id="PS51880">
    <property type="entry name" value="TGS"/>
    <property type="match status" value="1"/>
</dbReference>
<dbReference type="PANTHER" id="PTHR21262">
    <property type="entry name" value="GUANOSINE-3',5'-BIS DIPHOSPHATE 3'-PYROPHOSPHOHYDROLASE"/>
    <property type="match status" value="1"/>
</dbReference>
<dbReference type="GO" id="GO:0008893">
    <property type="term" value="F:guanosine-3',5'-bis(diphosphate) 3'-diphosphatase activity"/>
    <property type="evidence" value="ECO:0007669"/>
    <property type="project" value="TreeGrafter"/>
</dbReference>
<dbReference type="CDD" id="cd05399">
    <property type="entry name" value="NT_Rel-Spo_like"/>
    <property type="match status" value="1"/>
</dbReference>
<dbReference type="GO" id="GO:0008728">
    <property type="term" value="F:GTP diphosphokinase activity"/>
    <property type="evidence" value="ECO:0007669"/>
    <property type="project" value="TreeGrafter"/>
</dbReference>
<dbReference type="SUPFAM" id="SSF109604">
    <property type="entry name" value="HD-domain/PDEase-like"/>
    <property type="match status" value="1"/>
</dbReference>
<dbReference type="CDD" id="cd04876">
    <property type="entry name" value="ACT_RelA-SpoT"/>
    <property type="match status" value="1"/>
</dbReference>
<dbReference type="SUPFAM" id="SSF55021">
    <property type="entry name" value="ACT-like"/>
    <property type="match status" value="1"/>
</dbReference>
<dbReference type="GO" id="GO:0015969">
    <property type="term" value="P:guanosine tetraphosphate metabolic process"/>
    <property type="evidence" value="ECO:0007669"/>
    <property type="project" value="InterPro"/>
</dbReference>
<dbReference type="Gene3D" id="3.10.20.30">
    <property type="match status" value="1"/>
</dbReference>
<dbReference type="InterPro" id="IPR007685">
    <property type="entry name" value="RelA_SpoT"/>
</dbReference>
<dbReference type="Pfam" id="PF13328">
    <property type="entry name" value="HD_4"/>
    <property type="match status" value="1"/>
</dbReference>
<dbReference type="InterPro" id="IPR002912">
    <property type="entry name" value="ACT_dom"/>
</dbReference>
<dbReference type="SUPFAM" id="SSF81271">
    <property type="entry name" value="TGS-like"/>
    <property type="match status" value="1"/>
</dbReference>
<dbReference type="GO" id="GO:0042594">
    <property type="term" value="P:response to starvation"/>
    <property type="evidence" value="ECO:0007669"/>
    <property type="project" value="TreeGrafter"/>
</dbReference>
<dbReference type="Gene3D" id="3.30.70.260">
    <property type="match status" value="1"/>
</dbReference>
<gene>
    <name evidence="9" type="primary">relA</name>
    <name evidence="9" type="ORF">CRENPOLYSF1_770051</name>
</gene>
<dbReference type="SMART" id="SM00954">
    <property type="entry name" value="RelA_SpoT"/>
    <property type="match status" value="1"/>
</dbReference>
<keyword evidence="10" id="KW-1185">Reference proteome</keyword>
<keyword evidence="9" id="KW-0418">Kinase</keyword>
<proteinExistence type="inferred from homology"/>
<dbReference type="EMBL" id="FUKI01000156">
    <property type="protein sequence ID" value="SJM95739.1"/>
    <property type="molecule type" value="Genomic_DNA"/>
</dbReference>
<comment type="similarity">
    <text evidence="6">Belongs to the relA/spoT family.</text>
</comment>
<evidence type="ECO:0000313" key="10">
    <source>
        <dbReference type="Proteomes" id="UP000195667"/>
    </source>
</evidence>
<evidence type="ECO:0000256" key="1">
    <source>
        <dbReference type="ARBA" id="ARBA00019852"/>
    </source>
</evidence>
<dbReference type="SUPFAM" id="SSF81301">
    <property type="entry name" value="Nucleotidyltransferase"/>
    <property type="match status" value="1"/>
</dbReference>
<dbReference type="Pfam" id="PF13291">
    <property type="entry name" value="ACT_4"/>
    <property type="match status" value="1"/>
</dbReference>
<comment type="pathway">
    <text evidence="2">Purine metabolism.</text>
</comment>
<dbReference type="CDD" id="cd01668">
    <property type="entry name" value="TGS_RSH"/>
    <property type="match status" value="1"/>
</dbReference>
<name>A0A1R4HHQ6_9GAMM</name>
<feature type="domain" description="TGS" evidence="8">
    <location>
        <begin position="380"/>
        <end position="441"/>
    </location>
</feature>
<accession>A0A1R4HHQ6</accession>
<dbReference type="InterPro" id="IPR012676">
    <property type="entry name" value="TGS-like"/>
</dbReference>
<dbReference type="AlphaFoldDB" id="A0A1R4HHQ6"/>
<dbReference type="PROSITE" id="PS51671">
    <property type="entry name" value="ACT"/>
    <property type="match status" value="1"/>
</dbReference>
<dbReference type="RefSeq" id="WP_087144915.1">
    <property type="nucleotide sequence ID" value="NZ_FUKI01000156.1"/>
</dbReference>
<feature type="domain" description="ACT" evidence="7">
    <location>
        <begin position="631"/>
        <end position="704"/>
    </location>
</feature>
<evidence type="ECO:0000256" key="3">
    <source>
        <dbReference type="ARBA" id="ARBA00029754"/>
    </source>
</evidence>
<dbReference type="InterPro" id="IPR043519">
    <property type="entry name" value="NT_sf"/>
</dbReference>
<sequence length="704" mass="79362">MKKSLAPKTVLTSQFSTADAQIIDQAVKIIDLIPEDLHYDRPQSIQVALFLLDFKVDLTTILATLLSDPRIVNMNPPINIAKHFGNKVATLVENVHSLNRSTIYSTDMAEQPNQTEILRRMLLSMTQDIRAVLIKLAYRTLRLRNLSKEPTETQLFIAQETLDIYAPITNRLGIHQLKWELEDLAFRYLNPQSYRSIAKSLANNRVHRELCINHFIDLLHSTLALESIPCHISGRPKHIYSIWRKMQLKKLSIDELFDLLAVRIIVSNLTECYTVLGVVHSLWQYIPKEFDDYIANPKNNGYQSLHTVILDMEGNRIEVQIRTQAMHDFAELGVAAHWSYKEGGKQNPALDKNITQLRKLLEENNNETLADSFNNELFNDRVYVLSPKGKLVDLVKGATPLDFAYAIHSDIGHRCRGAKVNGRIVPLTYKLKSGERVEVLTAKSGEPNHNWIDPHLGYLKSSRAISKVKSWFKNQQQSDNMATGKSILDKELQRLGLKSANLNELAKHFHQPDTDKLLEAIGRSDINHRQLAAFFKIPELQAAPLSLTKNKAASTSAKSLVAVDGIDNVLSSFALCCKPVQGNAIIGYISHHKGITIHRQDCDNIVHLAPEKQAQLIRVDWTLQKSNFTVPISINAFNGQNLLNHVTQVLSHAKIHIGSATLNTHADFSATLELTIQVGNINQLSQVLSKIAQLPHIIDVKRKI</sequence>
<dbReference type="GO" id="GO:0015949">
    <property type="term" value="P:nucleobase-containing small molecule interconversion"/>
    <property type="evidence" value="ECO:0007669"/>
    <property type="project" value="UniProtKB-ARBA"/>
</dbReference>
<evidence type="ECO:0000259" key="7">
    <source>
        <dbReference type="PROSITE" id="PS51671"/>
    </source>
</evidence>
<comment type="function">
    <text evidence="6">In eubacteria ppGpp (guanosine 3'-diphosphate 5'-diphosphate) is a mediator of the stringent response that coordinates a variety of cellular activities in response to changes in nutritional abundance.</text>
</comment>
<dbReference type="OrthoDB" id="9805041at2"/>
<dbReference type="GO" id="GO:0005886">
    <property type="term" value="C:plasma membrane"/>
    <property type="evidence" value="ECO:0007669"/>
    <property type="project" value="TreeGrafter"/>
</dbReference>
<dbReference type="Gene3D" id="3.30.460.10">
    <property type="entry name" value="Beta Polymerase, domain 2"/>
    <property type="match status" value="1"/>
</dbReference>
<evidence type="ECO:0000256" key="2">
    <source>
        <dbReference type="ARBA" id="ARBA00025704"/>
    </source>
</evidence>
<dbReference type="FunFam" id="3.10.20.30:FF:000002">
    <property type="entry name" value="GTP pyrophosphokinase (RelA/SpoT)"/>
    <property type="match status" value="1"/>
</dbReference>
<reference evidence="10" key="1">
    <citation type="submission" date="2017-02" db="EMBL/GenBank/DDBJ databases">
        <authorList>
            <person name="Daims H."/>
        </authorList>
    </citation>
    <scope>NUCLEOTIDE SEQUENCE [LARGE SCALE GENOMIC DNA]</scope>
</reference>
<dbReference type="InterPro" id="IPR012675">
    <property type="entry name" value="Beta-grasp_dom_sf"/>
</dbReference>
<dbReference type="Pfam" id="PF04607">
    <property type="entry name" value="RelA_SpoT"/>
    <property type="match status" value="1"/>
</dbReference>
<dbReference type="PANTHER" id="PTHR21262:SF31">
    <property type="entry name" value="GTP PYROPHOSPHOKINASE"/>
    <property type="match status" value="1"/>
</dbReference>
<evidence type="ECO:0000256" key="6">
    <source>
        <dbReference type="RuleBase" id="RU003847"/>
    </source>
</evidence>
<dbReference type="InterPro" id="IPR045865">
    <property type="entry name" value="ACT-like_dom_sf"/>
</dbReference>
<dbReference type="NCBIfam" id="TIGR00691">
    <property type="entry name" value="spoT_relA"/>
    <property type="match status" value="1"/>
</dbReference>
<protein>
    <recommendedName>
        <fullName evidence="1">GTP pyrophosphokinase</fullName>
    </recommendedName>
    <alternativeName>
        <fullName evidence="4">(p)ppGpp synthase</fullName>
    </alternativeName>
    <alternativeName>
        <fullName evidence="3">ATP:GTP 3'-pyrophosphotransferase</fullName>
    </alternativeName>
    <alternativeName>
        <fullName evidence="5">ppGpp synthase I</fullName>
    </alternativeName>
</protein>
<evidence type="ECO:0000259" key="8">
    <source>
        <dbReference type="PROSITE" id="PS51880"/>
    </source>
</evidence>
<dbReference type="Pfam" id="PF02824">
    <property type="entry name" value="TGS"/>
    <property type="match status" value="1"/>
</dbReference>